<dbReference type="Gene3D" id="3.40.50.300">
    <property type="entry name" value="P-loop containing nucleotide triphosphate hydrolases"/>
    <property type="match status" value="2"/>
</dbReference>
<dbReference type="Pfam" id="PF05970">
    <property type="entry name" value="PIF1"/>
    <property type="match status" value="1"/>
</dbReference>
<dbReference type="InterPro" id="IPR010285">
    <property type="entry name" value="DNA_helicase_pif1-like_DEAD"/>
</dbReference>
<dbReference type="InterPro" id="IPR051055">
    <property type="entry name" value="PIF1_helicase"/>
</dbReference>
<accession>A0A8H5U744</accession>
<gene>
    <name evidence="4" type="ORF">FDENT_7669</name>
</gene>
<feature type="domain" description="AAA+ ATPase" evidence="3">
    <location>
        <begin position="98"/>
        <end position="249"/>
    </location>
</feature>
<protein>
    <recommendedName>
        <fullName evidence="1">ATP-dependent DNA helicase</fullName>
        <ecNumber evidence="1">5.6.2.3</ecNumber>
    </recommendedName>
</protein>
<evidence type="ECO:0000256" key="1">
    <source>
        <dbReference type="RuleBase" id="RU363044"/>
    </source>
</evidence>
<comment type="catalytic activity">
    <reaction evidence="1">
        <text>ATP + H2O = ADP + phosphate + H(+)</text>
        <dbReference type="Rhea" id="RHEA:13065"/>
        <dbReference type="ChEBI" id="CHEBI:15377"/>
        <dbReference type="ChEBI" id="CHEBI:15378"/>
        <dbReference type="ChEBI" id="CHEBI:30616"/>
        <dbReference type="ChEBI" id="CHEBI:43474"/>
        <dbReference type="ChEBI" id="CHEBI:456216"/>
        <dbReference type="EC" id="5.6.2.3"/>
    </reaction>
</comment>
<keyword evidence="1" id="KW-0233">DNA recombination</keyword>
<dbReference type="InterPro" id="IPR003593">
    <property type="entry name" value="AAA+_ATPase"/>
</dbReference>
<evidence type="ECO:0000313" key="4">
    <source>
        <dbReference type="EMBL" id="KAF5682425.1"/>
    </source>
</evidence>
<dbReference type="SMART" id="SM00382">
    <property type="entry name" value="AAA"/>
    <property type="match status" value="1"/>
</dbReference>
<keyword evidence="5" id="KW-1185">Reference proteome</keyword>
<dbReference type="GO" id="GO:0016787">
    <property type="term" value="F:hydrolase activity"/>
    <property type="evidence" value="ECO:0007669"/>
    <property type="project" value="UniProtKB-KW"/>
</dbReference>
<keyword evidence="1" id="KW-0234">DNA repair</keyword>
<dbReference type="GO" id="GO:0006281">
    <property type="term" value="P:DNA repair"/>
    <property type="evidence" value="ECO:0007669"/>
    <property type="project" value="UniProtKB-KW"/>
</dbReference>
<dbReference type="GO" id="GO:0000723">
    <property type="term" value="P:telomere maintenance"/>
    <property type="evidence" value="ECO:0007669"/>
    <property type="project" value="InterPro"/>
</dbReference>
<keyword evidence="1" id="KW-0378">Hydrolase</keyword>
<keyword evidence="1" id="KW-0347">Helicase</keyword>
<name>A0A8H5U744_9HYPO</name>
<evidence type="ECO:0000313" key="5">
    <source>
        <dbReference type="Proteomes" id="UP000562682"/>
    </source>
</evidence>
<evidence type="ECO:0000256" key="2">
    <source>
        <dbReference type="SAM" id="MobiDB-lite"/>
    </source>
</evidence>
<evidence type="ECO:0000259" key="3">
    <source>
        <dbReference type="SMART" id="SM00382"/>
    </source>
</evidence>
<proteinExistence type="inferred from homology"/>
<dbReference type="CDD" id="cd18809">
    <property type="entry name" value="SF1_C_RecD"/>
    <property type="match status" value="1"/>
</dbReference>
<feature type="compositionally biased region" description="Polar residues" evidence="2">
    <location>
        <begin position="26"/>
        <end position="38"/>
    </location>
</feature>
<keyword evidence="1" id="KW-0067">ATP-binding</keyword>
<keyword evidence="1" id="KW-0227">DNA damage</keyword>
<comment type="similarity">
    <text evidence="1">Belongs to the helicase family.</text>
</comment>
<sequence>MRGPAPLTYPPTPAPQGTKKKASDAAPTSENDDQSQTLPPSPKRTQRESSFLSVSSGDGHDHDALHHPSAPPGARPVINTEPTLSAEQQQLVDAIVHGQRNVFFTGSAGCGKSTVLRTAIRELREQQRRVTICAPTGRAAVQIGGMTTYSYMGWAPKLFEGGIDELKKASWKKTVKKRLRRTDVLIIDEISMVSSDFLNCMNACLKVVRADKEHMPFGGIKVIVTGDFCQLAPVNPFEFCYTCGARLTANKVTGIYTCPEFSGHGSWADEDKWAFRSSAWAEANFACFNLREIHRQNDPVFVRMLEKCRLGFPFTENDIDLLMNHDCEVEDAPQLLCTRKEVDPINRDKFKAITGFPKRQYRVVDGFDCRERHSYEFQRYFDELPNTTLTVHENHPLDPVVNLKETMQVMLQVNLDIRAGLVNGSQGVICGWEKIDLIRLPELTGEHSDVRQHFVRSFTLEHLRLYPDAEDQFWPVVRFSNGKTRTIYPWCVANPVGLEEPFSFLHITQIPLVPGWAITVHKSQGMTLERVVVNLTEAFAEGQVYVALSRATNLRGLKVEGSAQGLTVGQGGNEEVCQFLAETFGTGTFEELEDEEHGES</sequence>
<dbReference type="SUPFAM" id="SSF52540">
    <property type="entry name" value="P-loop containing nucleoside triphosphate hydrolases"/>
    <property type="match status" value="2"/>
</dbReference>
<dbReference type="GO" id="GO:0005524">
    <property type="term" value="F:ATP binding"/>
    <property type="evidence" value="ECO:0007669"/>
    <property type="project" value="UniProtKB-KW"/>
</dbReference>
<dbReference type="GO" id="GO:0043139">
    <property type="term" value="F:5'-3' DNA helicase activity"/>
    <property type="evidence" value="ECO:0007669"/>
    <property type="project" value="UniProtKB-EC"/>
</dbReference>
<dbReference type="EC" id="5.6.2.3" evidence="1"/>
<dbReference type="GO" id="GO:0006310">
    <property type="term" value="P:DNA recombination"/>
    <property type="evidence" value="ECO:0007669"/>
    <property type="project" value="UniProtKB-KW"/>
</dbReference>
<keyword evidence="1" id="KW-0547">Nucleotide-binding</keyword>
<dbReference type="EMBL" id="JAAOAK010000218">
    <property type="protein sequence ID" value="KAF5682425.1"/>
    <property type="molecule type" value="Genomic_DNA"/>
</dbReference>
<dbReference type="PANTHER" id="PTHR47642">
    <property type="entry name" value="ATP-DEPENDENT DNA HELICASE"/>
    <property type="match status" value="1"/>
</dbReference>
<comment type="cofactor">
    <cofactor evidence="1">
        <name>Mg(2+)</name>
        <dbReference type="ChEBI" id="CHEBI:18420"/>
    </cofactor>
</comment>
<reference evidence="4 5" key="1">
    <citation type="submission" date="2020-05" db="EMBL/GenBank/DDBJ databases">
        <title>Identification and distribution of gene clusters putatively required for synthesis of sphingolipid metabolism inhibitors in phylogenetically diverse species of the filamentous fungus Fusarium.</title>
        <authorList>
            <person name="Kim H.-S."/>
            <person name="Busman M."/>
            <person name="Brown D.W."/>
            <person name="Divon H."/>
            <person name="Uhlig S."/>
            <person name="Proctor R.H."/>
        </authorList>
    </citation>
    <scope>NUCLEOTIDE SEQUENCE [LARGE SCALE GENOMIC DNA]</scope>
    <source>
        <strain evidence="4 5">NRRL 25311</strain>
    </source>
</reference>
<comment type="caution">
    <text evidence="4">The sequence shown here is derived from an EMBL/GenBank/DDBJ whole genome shotgun (WGS) entry which is preliminary data.</text>
</comment>
<dbReference type="Proteomes" id="UP000562682">
    <property type="component" value="Unassembled WGS sequence"/>
</dbReference>
<dbReference type="PANTHER" id="PTHR47642:SF5">
    <property type="entry name" value="ATP-DEPENDENT DNA HELICASE"/>
    <property type="match status" value="1"/>
</dbReference>
<dbReference type="InterPro" id="IPR027417">
    <property type="entry name" value="P-loop_NTPase"/>
</dbReference>
<organism evidence="4 5">
    <name type="scientific">Fusarium denticulatum</name>
    <dbReference type="NCBI Taxonomy" id="48507"/>
    <lineage>
        <taxon>Eukaryota</taxon>
        <taxon>Fungi</taxon>
        <taxon>Dikarya</taxon>
        <taxon>Ascomycota</taxon>
        <taxon>Pezizomycotina</taxon>
        <taxon>Sordariomycetes</taxon>
        <taxon>Hypocreomycetidae</taxon>
        <taxon>Hypocreales</taxon>
        <taxon>Nectriaceae</taxon>
        <taxon>Fusarium</taxon>
        <taxon>Fusarium fujikuroi species complex</taxon>
    </lineage>
</organism>
<feature type="region of interest" description="Disordered" evidence="2">
    <location>
        <begin position="1"/>
        <end position="79"/>
    </location>
</feature>
<dbReference type="AlphaFoldDB" id="A0A8H5U744"/>